<dbReference type="InterPro" id="IPR000259">
    <property type="entry name" value="Adhesion_dom_fimbrial"/>
</dbReference>
<dbReference type="PANTHER" id="PTHR33420">
    <property type="entry name" value="FIMBRIAL SUBUNIT ELFA-RELATED"/>
    <property type="match status" value="1"/>
</dbReference>
<dbReference type="SUPFAM" id="SSF49401">
    <property type="entry name" value="Bacterial adhesins"/>
    <property type="match status" value="1"/>
</dbReference>
<accession>A0AB35Q2X4</accession>
<dbReference type="InterPro" id="IPR008966">
    <property type="entry name" value="Adhesion_dom_sf"/>
</dbReference>
<proteinExistence type="predicted"/>
<dbReference type="AlphaFoldDB" id="A0AB35Q2X4"/>
<dbReference type="InterPro" id="IPR036937">
    <property type="entry name" value="Adhesion_dom_fimbrial_sf"/>
</dbReference>
<dbReference type="KEGG" id="kom:HR38_05640"/>
<dbReference type="Proteomes" id="UP001249822">
    <property type="component" value="Unassembled WGS sequence"/>
</dbReference>
<dbReference type="InterPro" id="IPR050263">
    <property type="entry name" value="Bact_Fimbrial_Adh_Pro"/>
</dbReference>
<evidence type="ECO:0000313" key="4">
    <source>
        <dbReference type="Proteomes" id="UP001249822"/>
    </source>
</evidence>
<feature type="domain" description="Fimbrial-type adhesion" evidence="2">
    <location>
        <begin position="25"/>
        <end position="171"/>
    </location>
</feature>
<feature type="chain" id="PRO_5044339305" evidence="1">
    <location>
        <begin position="20"/>
        <end position="171"/>
    </location>
</feature>
<evidence type="ECO:0000256" key="1">
    <source>
        <dbReference type="SAM" id="SignalP"/>
    </source>
</evidence>
<dbReference type="RefSeq" id="WP_038423915.1">
    <property type="nucleotide sequence ID" value="NZ_CABGWH010000020.1"/>
</dbReference>
<evidence type="ECO:0000259" key="2">
    <source>
        <dbReference type="Pfam" id="PF00419"/>
    </source>
</evidence>
<reference evidence="3" key="1">
    <citation type="journal article" date="2023" name="Front. Microbiol.">
        <title>Genomic characterization of carbapenem-resistant Klebsiella oxytoca complex in China: a multi-center study.</title>
        <authorList>
            <person name="Wan W."/>
            <person name="Yang X."/>
            <person name="Yu H."/>
            <person name="Wang M."/>
            <person name="Jia W."/>
            <person name="Huang B."/>
            <person name="Qu F."/>
            <person name="Shan B."/>
            <person name="Tang Y.W."/>
            <person name="Chen L."/>
            <person name="Du H."/>
        </authorList>
    </citation>
    <scope>NUCLEOTIDE SEQUENCE</scope>
    <source>
        <strain evidence="3">HD1688</strain>
    </source>
</reference>
<dbReference type="Pfam" id="PF00419">
    <property type="entry name" value="Fimbrial"/>
    <property type="match status" value="1"/>
</dbReference>
<sequence length="171" mass="17895">MKKKLLLLLCIGWTFSAFAHDGTVNISGMIQNQTCTVAQESIDQTVSLGDIDSRQLSNIGAVSSAVAFVIDLQNCSSVTKGVSFTFSGSVDGDNSDLLALSDEAGSASGLGIAIKDDDSTLIPLNKASKDYAIDPSQADNRLVFYAQYMATSTNVTAGTANGTATFSLTYQ</sequence>
<protein>
    <submittedName>
        <fullName evidence="3">Fimbrial protein</fullName>
    </submittedName>
</protein>
<dbReference type="EMBL" id="JAQSKY010000021">
    <property type="protein sequence ID" value="MDS7901795.1"/>
    <property type="molecule type" value="Genomic_DNA"/>
</dbReference>
<organism evidence="3 4">
    <name type="scientific">Klebsiella michiganensis</name>
    <dbReference type="NCBI Taxonomy" id="1134687"/>
    <lineage>
        <taxon>Bacteria</taxon>
        <taxon>Pseudomonadati</taxon>
        <taxon>Pseudomonadota</taxon>
        <taxon>Gammaproteobacteria</taxon>
        <taxon>Enterobacterales</taxon>
        <taxon>Enterobacteriaceae</taxon>
        <taxon>Klebsiella/Raoultella group</taxon>
        <taxon>Klebsiella</taxon>
    </lineage>
</organism>
<feature type="signal peptide" evidence="1">
    <location>
        <begin position="1"/>
        <end position="19"/>
    </location>
</feature>
<reference evidence="3" key="2">
    <citation type="submission" date="2023-01" db="EMBL/GenBank/DDBJ databases">
        <authorList>
            <person name="Du H."/>
            <person name="Wan W."/>
        </authorList>
    </citation>
    <scope>NUCLEOTIDE SEQUENCE</scope>
    <source>
        <strain evidence="3">HD1688</strain>
    </source>
</reference>
<dbReference type="Gene3D" id="2.60.40.1090">
    <property type="entry name" value="Fimbrial-type adhesion domain"/>
    <property type="match status" value="1"/>
</dbReference>
<evidence type="ECO:0000313" key="3">
    <source>
        <dbReference type="EMBL" id="MDS7901795.1"/>
    </source>
</evidence>
<dbReference type="PANTHER" id="PTHR33420:SF25">
    <property type="entry name" value="PROTEIN FIMF"/>
    <property type="match status" value="1"/>
</dbReference>
<comment type="caution">
    <text evidence="3">The sequence shown here is derived from an EMBL/GenBank/DDBJ whole genome shotgun (WGS) entry which is preliminary data.</text>
</comment>
<name>A0AB35Q2X4_9ENTR</name>
<gene>
    <name evidence="3" type="ORF">PTQ40_22765</name>
</gene>
<keyword evidence="1" id="KW-0732">Signal</keyword>
<dbReference type="GO" id="GO:0043709">
    <property type="term" value="P:cell adhesion involved in single-species biofilm formation"/>
    <property type="evidence" value="ECO:0007669"/>
    <property type="project" value="TreeGrafter"/>
</dbReference>
<dbReference type="GO" id="GO:0009289">
    <property type="term" value="C:pilus"/>
    <property type="evidence" value="ECO:0007669"/>
    <property type="project" value="InterPro"/>
</dbReference>